<keyword evidence="2" id="KW-1185">Reference proteome</keyword>
<sequence>MKELVNMLHKLTGFLSLRRSIDTNLQEEWQGWDAWVSIDRIH</sequence>
<comment type="caution">
    <text evidence="1">The sequence shown here is derived from an EMBL/GenBank/DDBJ whole genome shotgun (WGS) entry which is preliminary data.</text>
</comment>
<gene>
    <name evidence="1" type="ORF">ONZ52_05155</name>
</gene>
<dbReference type="RefSeq" id="WP_265217639.1">
    <property type="nucleotide sequence ID" value="NZ_JAPEUL010000004.1"/>
</dbReference>
<organism evidence="1 2">
    <name type="scientific">Marinomonas rhodophyticola</name>
    <dbReference type="NCBI Taxonomy" id="2992803"/>
    <lineage>
        <taxon>Bacteria</taxon>
        <taxon>Pseudomonadati</taxon>
        <taxon>Pseudomonadota</taxon>
        <taxon>Gammaproteobacteria</taxon>
        <taxon>Oceanospirillales</taxon>
        <taxon>Oceanospirillaceae</taxon>
        <taxon>Marinomonas</taxon>
    </lineage>
</organism>
<accession>A0ABT3KD63</accession>
<dbReference type="EMBL" id="JAPEUL010000004">
    <property type="protein sequence ID" value="MCW4628429.1"/>
    <property type="molecule type" value="Genomic_DNA"/>
</dbReference>
<evidence type="ECO:0000313" key="1">
    <source>
        <dbReference type="EMBL" id="MCW4628429.1"/>
    </source>
</evidence>
<name>A0ABT3KD63_9GAMM</name>
<proteinExistence type="predicted"/>
<protein>
    <submittedName>
        <fullName evidence="1">Uncharacterized protein</fullName>
    </submittedName>
</protein>
<evidence type="ECO:0000313" key="2">
    <source>
        <dbReference type="Proteomes" id="UP001431181"/>
    </source>
</evidence>
<dbReference type="Proteomes" id="UP001431181">
    <property type="component" value="Unassembled WGS sequence"/>
</dbReference>
<reference evidence="1" key="1">
    <citation type="submission" date="2022-11" db="EMBL/GenBank/DDBJ databases">
        <title>Marinomonas sp. nov., isolated from marine algae.</title>
        <authorList>
            <person name="Choi D.G."/>
            <person name="Kim J.M."/>
            <person name="Lee J.K."/>
            <person name="Baek J.H."/>
            <person name="Jeon C.O."/>
        </authorList>
    </citation>
    <scope>NUCLEOTIDE SEQUENCE</scope>
    <source>
        <strain evidence="1">KJ51-3</strain>
    </source>
</reference>